<feature type="transmembrane region" description="Helical" evidence="1">
    <location>
        <begin position="74"/>
        <end position="100"/>
    </location>
</feature>
<name>A0AA36CTX5_9BILA</name>
<keyword evidence="1" id="KW-0812">Transmembrane</keyword>
<accession>A0AA36CTX5</accession>
<proteinExistence type="predicted"/>
<dbReference type="Proteomes" id="UP001177023">
    <property type="component" value="Unassembled WGS sequence"/>
</dbReference>
<organism evidence="2 3">
    <name type="scientific">Mesorhabditis spiculigera</name>
    <dbReference type="NCBI Taxonomy" id="96644"/>
    <lineage>
        <taxon>Eukaryota</taxon>
        <taxon>Metazoa</taxon>
        <taxon>Ecdysozoa</taxon>
        <taxon>Nematoda</taxon>
        <taxon>Chromadorea</taxon>
        <taxon>Rhabditida</taxon>
        <taxon>Rhabditina</taxon>
        <taxon>Rhabditomorpha</taxon>
        <taxon>Rhabditoidea</taxon>
        <taxon>Rhabditidae</taxon>
        <taxon>Mesorhabditinae</taxon>
        <taxon>Mesorhabditis</taxon>
    </lineage>
</organism>
<reference evidence="2" key="1">
    <citation type="submission" date="2023-06" db="EMBL/GenBank/DDBJ databases">
        <authorList>
            <person name="Delattre M."/>
        </authorList>
    </citation>
    <scope>NUCLEOTIDE SEQUENCE</scope>
    <source>
        <strain evidence="2">AF72</strain>
    </source>
</reference>
<sequence>MDRAKLLALVVAIFNLFLILANIAVLEFGVAGRDSFLLTGHFLYLIVNAYLVELFALLLLFYGLYALIVEHRQLILLYLVLKLLFFVERLAAFTFLCYEVERGLVRVNEKRIVMAAMATSSVYIVVYVLGLSATFVVISDLKTSTCQPSDSGRF</sequence>
<comment type="caution">
    <text evidence="2">The sequence shown here is derived from an EMBL/GenBank/DDBJ whole genome shotgun (WGS) entry which is preliminary data.</text>
</comment>
<dbReference type="EMBL" id="CATQJA010002629">
    <property type="protein sequence ID" value="CAJ0574359.1"/>
    <property type="molecule type" value="Genomic_DNA"/>
</dbReference>
<evidence type="ECO:0000313" key="3">
    <source>
        <dbReference type="Proteomes" id="UP001177023"/>
    </source>
</evidence>
<keyword evidence="1" id="KW-0472">Membrane</keyword>
<protein>
    <submittedName>
        <fullName evidence="2">Uncharacterized protein</fullName>
    </submittedName>
</protein>
<feature type="transmembrane region" description="Helical" evidence="1">
    <location>
        <begin position="42"/>
        <end position="68"/>
    </location>
</feature>
<keyword evidence="3" id="KW-1185">Reference proteome</keyword>
<keyword evidence="1" id="KW-1133">Transmembrane helix</keyword>
<feature type="non-terminal residue" evidence="2">
    <location>
        <position position="154"/>
    </location>
</feature>
<feature type="transmembrane region" description="Helical" evidence="1">
    <location>
        <begin position="112"/>
        <end position="138"/>
    </location>
</feature>
<dbReference type="AlphaFoldDB" id="A0AA36CTX5"/>
<evidence type="ECO:0000313" key="2">
    <source>
        <dbReference type="EMBL" id="CAJ0574359.1"/>
    </source>
</evidence>
<evidence type="ECO:0000256" key="1">
    <source>
        <dbReference type="SAM" id="Phobius"/>
    </source>
</evidence>
<feature type="transmembrane region" description="Helical" evidence="1">
    <location>
        <begin position="6"/>
        <end position="30"/>
    </location>
</feature>
<gene>
    <name evidence="2" type="ORF">MSPICULIGERA_LOCUS12694</name>
</gene>